<protein>
    <submittedName>
        <fullName evidence="3">Putative acyl-CoA dehydrogenase</fullName>
    </submittedName>
</protein>
<organism evidence="3 4">
    <name type="scientific">Mycobacterium avium (strain 104)</name>
    <dbReference type="NCBI Taxonomy" id="243243"/>
    <lineage>
        <taxon>Bacteria</taxon>
        <taxon>Bacillati</taxon>
        <taxon>Actinomycetota</taxon>
        <taxon>Actinomycetes</taxon>
        <taxon>Mycobacteriales</taxon>
        <taxon>Mycobacteriaceae</taxon>
        <taxon>Mycobacterium</taxon>
        <taxon>Mycobacterium avium complex (MAC)</taxon>
    </lineage>
</organism>
<dbReference type="GO" id="GO:0016627">
    <property type="term" value="F:oxidoreductase activity, acting on the CH-CH group of donors"/>
    <property type="evidence" value="ECO:0007669"/>
    <property type="project" value="InterPro"/>
</dbReference>
<proteinExistence type="predicted"/>
<dbReference type="Pfam" id="PF00441">
    <property type="entry name" value="Acyl-CoA_dh_1"/>
    <property type="match status" value="1"/>
</dbReference>
<keyword evidence="1" id="KW-0285">Flavoprotein</keyword>
<evidence type="ECO:0000313" key="4">
    <source>
        <dbReference type="Proteomes" id="UP000001574"/>
    </source>
</evidence>
<feature type="domain" description="Acyl-CoA dehydrogenase/oxidase C-terminal" evidence="2">
    <location>
        <begin position="187"/>
        <end position="291"/>
    </location>
</feature>
<dbReference type="InterPro" id="IPR036250">
    <property type="entry name" value="AcylCo_DH-like_C"/>
</dbReference>
<accession>A0A0H3A3G8</accession>
<dbReference type="AlphaFoldDB" id="A0A0H3A3G8"/>
<dbReference type="EMBL" id="CP000479">
    <property type="protein sequence ID" value="ABK69203.1"/>
    <property type="molecule type" value="Genomic_DNA"/>
</dbReference>
<dbReference type="Gene3D" id="1.20.140.10">
    <property type="entry name" value="Butyryl-CoA Dehydrogenase, subunit A, domain 3"/>
    <property type="match status" value="1"/>
</dbReference>
<dbReference type="RefSeq" id="WP_011724881.1">
    <property type="nucleotide sequence ID" value="NC_008595.1"/>
</dbReference>
<evidence type="ECO:0000259" key="2">
    <source>
        <dbReference type="Pfam" id="PF00441"/>
    </source>
</evidence>
<evidence type="ECO:0000256" key="1">
    <source>
        <dbReference type="ARBA" id="ARBA00022630"/>
    </source>
</evidence>
<reference evidence="3 4" key="1">
    <citation type="submission" date="2006-10" db="EMBL/GenBank/DDBJ databases">
        <authorList>
            <person name="Fleischmann R.D."/>
            <person name="Dodson R.J."/>
            <person name="Haft D.H."/>
            <person name="Merkel J.S."/>
            <person name="Nelson W.C."/>
            <person name="Fraser C.M."/>
        </authorList>
    </citation>
    <scope>NUCLEOTIDE SEQUENCE [LARGE SCALE GENOMIC DNA]</scope>
    <source>
        <strain evidence="3 4">104</strain>
    </source>
</reference>
<dbReference type="Proteomes" id="UP000001574">
    <property type="component" value="Chromosome"/>
</dbReference>
<gene>
    <name evidence="3" type="ordered locus">MAV_2562</name>
</gene>
<sequence length="339" mass="35723">MRNAPAPDESWQMVEEAVFRLFEELAGKNAGEHLAIGGRLAELGWSEIEAEYPVQAGELLFRAQGRSLALTDCLDRIVLAELAAVLDGPADHVLLPDLSTGCVAGSDADRVSGIVLGPLEGRIVVPVSGSTGTVSVGVVDAARLDGQRLDTFDVSAHWTRASGSLDVPLIEASTEWKQAVTAAHRALATELVELAERALRIAVEHVSVRVQFGAPIGSFQSPRHALADASAVLAGARALLGESWRDGGELLALAAKAAAGRAHRAVSDVALQVCGAIGLTAEHDLHRYVTRGFQVDALCGSHDQLEGLLAERLFEDSDEGWATGRALPAVVTWADETAE</sequence>
<dbReference type="HOGENOM" id="CLU_074085_0_0_11"/>
<dbReference type="InterPro" id="IPR009075">
    <property type="entry name" value="AcylCo_DH/oxidase_C"/>
</dbReference>
<name>A0A0H3A3G8_MYCA1</name>
<dbReference type="SUPFAM" id="SSF47203">
    <property type="entry name" value="Acyl-CoA dehydrogenase C-terminal domain-like"/>
    <property type="match status" value="1"/>
</dbReference>
<evidence type="ECO:0000313" key="3">
    <source>
        <dbReference type="EMBL" id="ABK69203.1"/>
    </source>
</evidence>
<dbReference type="KEGG" id="mav:MAV_2562"/>